<feature type="transmembrane region" description="Helical" evidence="2">
    <location>
        <begin position="206"/>
        <end position="230"/>
    </location>
</feature>
<evidence type="ECO:0000256" key="2">
    <source>
        <dbReference type="SAM" id="Phobius"/>
    </source>
</evidence>
<proteinExistence type="predicted"/>
<feature type="compositionally biased region" description="Polar residues" evidence="1">
    <location>
        <begin position="35"/>
        <end position="47"/>
    </location>
</feature>
<feature type="region of interest" description="Disordered" evidence="1">
    <location>
        <begin position="1"/>
        <end position="103"/>
    </location>
</feature>
<dbReference type="EMBL" id="CAHR02000029">
    <property type="protein sequence ID" value="CCG81179.1"/>
    <property type="molecule type" value="Genomic_DNA"/>
</dbReference>
<feature type="compositionally biased region" description="Polar residues" evidence="1">
    <location>
        <begin position="80"/>
        <end position="98"/>
    </location>
</feature>
<protein>
    <recommendedName>
        <fullName evidence="5">Late embryogenesis abundant protein LEA-2 subgroup domain-containing protein</fullName>
    </recommendedName>
</protein>
<sequence length="392" mass="43438">MSGRNYTAVLDTDESSELAQPLGRVSDVSPRPSEDQTSSWNETSRSPHTPEREAASSPNRPSAPRTNSGIVFGSPRRSPKLSNPFSDLKSGQYSSVSSVEDVPKAPTVPATTLAYHRRVPDETANQALYNVHATPVNDDEHYDEKAIALVEDDREADEEEAAMLLAKAKREEDAARKPWAQKSRWSKLNPFARRSSPTRSMRGMSWAKWIISAFVAVFVLLLAAVLLFTVNLRKPHVYWKGTLADSFGSVDPTGFNFTRHVSLGFTSPNIFRTTILSLETVAGYDNTHYFGYGSNDHVNMDIAILNRRNATLPLEINFGYIAVQDPDQAMLKSLYDTCNSAGTVPFTLMVRAKVMFMGVVGYTTELARLPASMSCDNNMAILVQSLYIQDQL</sequence>
<evidence type="ECO:0000313" key="3">
    <source>
        <dbReference type="EMBL" id="CCG81179.1"/>
    </source>
</evidence>
<organism evidence="3 4">
    <name type="scientific">Taphrina deformans (strain PYCC 5710 / ATCC 11124 / CBS 356.35 / IMI 108563 / JCM 9778 / NBRC 8474)</name>
    <name type="common">Peach leaf curl fungus</name>
    <name type="synonym">Lalaria deformans</name>
    <dbReference type="NCBI Taxonomy" id="1097556"/>
    <lineage>
        <taxon>Eukaryota</taxon>
        <taxon>Fungi</taxon>
        <taxon>Dikarya</taxon>
        <taxon>Ascomycota</taxon>
        <taxon>Taphrinomycotina</taxon>
        <taxon>Taphrinomycetes</taxon>
        <taxon>Taphrinales</taxon>
        <taxon>Taphrinaceae</taxon>
        <taxon>Taphrina</taxon>
    </lineage>
</organism>
<evidence type="ECO:0008006" key="5">
    <source>
        <dbReference type="Google" id="ProtNLM"/>
    </source>
</evidence>
<accession>R4XA80</accession>
<comment type="caution">
    <text evidence="3">The sequence shown here is derived from an EMBL/GenBank/DDBJ whole genome shotgun (WGS) entry which is preliminary data.</text>
</comment>
<keyword evidence="2" id="KW-0472">Membrane</keyword>
<name>R4XA80_TAPDE</name>
<gene>
    <name evidence="3" type="ORF">TAPDE_000894</name>
</gene>
<evidence type="ECO:0000256" key="1">
    <source>
        <dbReference type="SAM" id="MobiDB-lite"/>
    </source>
</evidence>
<dbReference type="Proteomes" id="UP000013776">
    <property type="component" value="Unassembled WGS sequence"/>
</dbReference>
<keyword evidence="4" id="KW-1185">Reference proteome</keyword>
<keyword evidence="2" id="KW-1133">Transmembrane helix</keyword>
<evidence type="ECO:0000313" key="4">
    <source>
        <dbReference type="Proteomes" id="UP000013776"/>
    </source>
</evidence>
<reference evidence="3 4" key="1">
    <citation type="journal article" date="2013" name="MBio">
        <title>Genome sequencing of the plant pathogen Taphrina deformans, the causal agent of peach leaf curl.</title>
        <authorList>
            <person name="Cisse O.H."/>
            <person name="Almeida J.M.G.C.F."/>
            <person name="Fonseca A."/>
            <person name="Kumar A.A."/>
            <person name="Salojaervi J."/>
            <person name="Overmyer K."/>
            <person name="Hauser P.M."/>
            <person name="Pagni M."/>
        </authorList>
    </citation>
    <scope>NUCLEOTIDE SEQUENCE [LARGE SCALE GENOMIC DNA]</scope>
    <source>
        <strain evidence="4">PYCC 5710 / ATCC 11124 / CBS 356.35 / IMI 108563 / JCM 9778 / NBRC 8474</strain>
    </source>
</reference>
<keyword evidence="2" id="KW-0812">Transmembrane</keyword>
<feature type="compositionally biased region" description="Polar residues" evidence="1">
    <location>
        <begin position="56"/>
        <end position="69"/>
    </location>
</feature>
<dbReference type="AlphaFoldDB" id="R4XA80"/>